<comment type="similarity">
    <text evidence="1">Belongs to the plant acyltransferase family.</text>
</comment>
<evidence type="ECO:0000256" key="1">
    <source>
        <dbReference type="ARBA" id="ARBA00009861"/>
    </source>
</evidence>
<evidence type="ECO:0000313" key="5">
    <source>
        <dbReference type="Proteomes" id="UP001408789"/>
    </source>
</evidence>
<dbReference type="AlphaFoldDB" id="A0AAP0D9W0"/>
<dbReference type="Proteomes" id="UP001408789">
    <property type="component" value="Unassembled WGS sequence"/>
</dbReference>
<evidence type="ECO:0008006" key="6">
    <source>
        <dbReference type="Google" id="ProtNLM"/>
    </source>
</evidence>
<dbReference type="GO" id="GO:0016746">
    <property type="term" value="F:acyltransferase activity"/>
    <property type="evidence" value="ECO:0007669"/>
    <property type="project" value="UniProtKB-KW"/>
</dbReference>
<dbReference type="EMBL" id="JBCNJP010000014">
    <property type="protein sequence ID" value="KAK9069078.1"/>
    <property type="molecule type" value="Genomic_DNA"/>
</dbReference>
<comment type="caution">
    <text evidence="4">The sequence shown here is derived from an EMBL/GenBank/DDBJ whole genome shotgun (WGS) entry which is preliminary data.</text>
</comment>
<organism evidence="4 5">
    <name type="scientific">Deinandra increscens subsp. villosa</name>
    <dbReference type="NCBI Taxonomy" id="3103831"/>
    <lineage>
        <taxon>Eukaryota</taxon>
        <taxon>Viridiplantae</taxon>
        <taxon>Streptophyta</taxon>
        <taxon>Embryophyta</taxon>
        <taxon>Tracheophyta</taxon>
        <taxon>Spermatophyta</taxon>
        <taxon>Magnoliopsida</taxon>
        <taxon>eudicotyledons</taxon>
        <taxon>Gunneridae</taxon>
        <taxon>Pentapetalae</taxon>
        <taxon>asterids</taxon>
        <taxon>campanulids</taxon>
        <taxon>Asterales</taxon>
        <taxon>Asteraceae</taxon>
        <taxon>Asteroideae</taxon>
        <taxon>Heliantheae alliance</taxon>
        <taxon>Madieae</taxon>
        <taxon>Madiinae</taxon>
        <taxon>Deinandra</taxon>
    </lineage>
</organism>
<keyword evidence="2" id="KW-0808">Transferase</keyword>
<dbReference type="InterPro" id="IPR023213">
    <property type="entry name" value="CAT-like_dom_sf"/>
</dbReference>
<proteinExistence type="inferred from homology"/>
<dbReference type="PANTHER" id="PTHR31623:SF92">
    <property type="entry name" value="VINORINE SYNTHASE"/>
    <property type="match status" value="1"/>
</dbReference>
<keyword evidence="5" id="KW-1185">Reference proteome</keyword>
<sequence length="432" mass="48508">MSSMINIIMPKFQRFGMIRKLHTIISQKTIKPSFSTPPHLKTHNLSLIDHLSPNIHMPCVFYYKNCTKGDINILKKSLSQSLTQYYPLAGRLIAPHIDCNDEGVEFVEASIDTRIDEFILKKDQDETLDQLIPNALGCDVNKTSPNVIAIQLSHFTCGGAAVAVSISHQASDASTLVNFVNHWATITRGGSPINPSFFSSTMSNFKFPEFTIVETPKVKYATRKFVFPNSKLNELKNKINAMGTSPMNPTRVESLTSLIFKCAADAATTKSGSSQPSSLHQAVNLRGNTNANFHKLASRNCFAMAVAKIKDSGQIELNEVITSLRKERMELQEVREVEEVGKKMVNSWLTFMDDQIRSYAFSSVCRLPFYQVDFGWGKPAQVMLRTGNMDANFIYLMDTPFEDGIEATVQLEEEEMIIFQNNKELQTYAEDI</sequence>
<evidence type="ECO:0000313" key="4">
    <source>
        <dbReference type="EMBL" id="KAK9069078.1"/>
    </source>
</evidence>
<evidence type="ECO:0000256" key="3">
    <source>
        <dbReference type="ARBA" id="ARBA00023315"/>
    </source>
</evidence>
<accession>A0AAP0D9W0</accession>
<dbReference type="Gene3D" id="3.30.559.10">
    <property type="entry name" value="Chloramphenicol acetyltransferase-like domain"/>
    <property type="match status" value="2"/>
</dbReference>
<dbReference type="PANTHER" id="PTHR31623">
    <property type="entry name" value="F21J9.9"/>
    <property type="match status" value="1"/>
</dbReference>
<name>A0AAP0D9W0_9ASTR</name>
<dbReference type="Pfam" id="PF02458">
    <property type="entry name" value="Transferase"/>
    <property type="match status" value="1"/>
</dbReference>
<gene>
    <name evidence="4" type="ORF">SSX86_013194</name>
</gene>
<protein>
    <recommendedName>
        <fullName evidence="6">Transferase, Chloramphenicol acetyltransferase-like domain protein</fullName>
    </recommendedName>
</protein>
<keyword evidence="3" id="KW-0012">Acyltransferase</keyword>
<reference evidence="4 5" key="1">
    <citation type="submission" date="2024-04" db="EMBL/GenBank/DDBJ databases">
        <title>The reference genome of an endangered Asteraceae, Deinandra increscens subsp. villosa, native to the Central Coast of California.</title>
        <authorList>
            <person name="Guilliams M."/>
            <person name="Hasenstab-Lehman K."/>
            <person name="Meyer R."/>
            <person name="Mcevoy S."/>
        </authorList>
    </citation>
    <scope>NUCLEOTIDE SEQUENCE [LARGE SCALE GENOMIC DNA]</scope>
    <source>
        <tissue evidence="4">Leaf</tissue>
    </source>
</reference>
<evidence type="ECO:0000256" key="2">
    <source>
        <dbReference type="ARBA" id="ARBA00022679"/>
    </source>
</evidence>